<accession>A0A2J6TBI3</accession>
<evidence type="ECO:0000313" key="2">
    <source>
        <dbReference type="EMBL" id="PMD60390.1"/>
    </source>
</evidence>
<dbReference type="GeneID" id="36580527"/>
<dbReference type="AlphaFoldDB" id="A0A2J6TBI3"/>
<evidence type="ECO:0000313" key="3">
    <source>
        <dbReference type="Proteomes" id="UP000235371"/>
    </source>
</evidence>
<dbReference type="Proteomes" id="UP000235371">
    <property type="component" value="Unassembled WGS sequence"/>
</dbReference>
<reference evidence="2 3" key="1">
    <citation type="submission" date="2016-04" db="EMBL/GenBank/DDBJ databases">
        <title>A degradative enzymes factory behind the ericoid mycorrhizal symbiosis.</title>
        <authorList>
            <consortium name="DOE Joint Genome Institute"/>
            <person name="Martino E."/>
            <person name="Morin E."/>
            <person name="Grelet G."/>
            <person name="Kuo A."/>
            <person name="Kohler A."/>
            <person name="Daghino S."/>
            <person name="Barry K."/>
            <person name="Choi C."/>
            <person name="Cichocki N."/>
            <person name="Clum A."/>
            <person name="Copeland A."/>
            <person name="Hainaut M."/>
            <person name="Haridas S."/>
            <person name="Labutti K."/>
            <person name="Lindquist E."/>
            <person name="Lipzen A."/>
            <person name="Khouja H.-R."/>
            <person name="Murat C."/>
            <person name="Ohm R."/>
            <person name="Olson A."/>
            <person name="Spatafora J."/>
            <person name="Veneault-Fourrey C."/>
            <person name="Henrissat B."/>
            <person name="Grigoriev I."/>
            <person name="Martin F."/>
            <person name="Perotto S."/>
        </authorList>
    </citation>
    <scope>NUCLEOTIDE SEQUENCE [LARGE SCALE GENOMIC DNA]</scope>
    <source>
        <strain evidence="2 3">E</strain>
    </source>
</reference>
<dbReference type="RefSeq" id="XP_024737294.1">
    <property type="nucleotide sequence ID" value="XM_024872446.1"/>
</dbReference>
<sequence length="179" mass="19206">MSSFITTLSSKTQYTTFCLPAHFTSQPTSLGALHSPLSWFLFSTSTVVSQLSSIPLIVVGDGISNPAYEDAHPWNAPSPSSQHQPHPLPSIFQVPPSHLFSLSVFINNSCSSPSPKKPSEIYSQLLAWHPRPLHHHQGPALEHSTSPACPAAGTISSAHRHQQHTPPPTSSALQSTAPP</sequence>
<name>A0A2J6TBI3_9HELO</name>
<feature type="region of interest" description="Disordered" evidence="1">
    <location>
        <begin position="133"/>
        <end position="179"/>
    </location>
</feature>
<dbReference type="InParanoid" id="A0A2J6TBI3"/>
<dbReference type="EMBL" id="KZ613790">
    <property type="protein sequence ID" value="PMD60390.1"/>
    <property type="molecule type" value="Genomic_DNA"/>
</dbReference>
<gene>
    <name evidence="2" type="ORF">K444DRAFT_392007</name>
</gene>
<proteinExistence type="predicted"/>
<evidence type="ECO:0000256" key="1">
    <source>
        <dbReference type="SAM" id="MobiDB-lite"/>
    </source>
</evidence>
<protein>
    <submittedName>
        <fullName evidence="2">Uncharacterized protein</fullName>
    </submittedName>
</protein>
<organism evidence="2 3">
    <name type="scientific">Hyaloscypha bicolor E</name>
    <dbReference type="NCBI Taxonomy" id="1095630"/>
    <lineage>
        <taxon>Eukaryota</taxon>
        <taxon>Fungi</taxon>
        <taxon>Dikarya</taxon>
        <taxon>Ascomycota</taxon>
        <taxon>Pezizomycotina</taxon>
        <taxon>Leotiomycetes</taxon>
        <taxon>Helotiales</taxon>
        <taxon>Hyaloscyphaceae</taxon>
        <taxon>Hyaloscypha</taxon>
        <taxon>Hyaloscypha bicolor</taxon>
    </lineage>
</organism>
<feature type="compositionally biased region" description="Polar residues" evidence="1">
    <location>
        <begin position="170"/>
        <end position="179"/>
    </location>
</feature>
<keyword evidence="3" id="KW-1185">Reference proteome</keyword>